<evidence type="ECO:0000256" key="3">
    <source>
        <dbReference type="ARBA" id="ARBA00023157"/>
    </source>
</evidence>
<dbReference type="Proteomes" id="UP000683360">
    <property type="component" value="Unassembled WGS sequence"/>
</dbReference>
<dbReference type="GO" id="GO:0005201">
    <property type="term" value="F:extracellular matrix structural constituent"/>
    <property type="evidence" value="ECO:0007669"/>
    <property type="project" value="TreeGrafter"/>
</dbReference>
<feature type="chain" id="PRO_5035809273" description="Fibrinogen C-terminal domain-containing protein" evidence="4">
    <location>
        <begin position="29"/>
        <end position="157"/>
    </location>
</feature>
<dbReference type="PROSITE" id="PS51406">
    <property type="entry name" value="FIBRINOGEN_C_2"/>
    <property type="match status" value="1"/>
</dbReference>
<dbReference type="SMART" id="SM00186">
    <property type="entry name" value="FBG"/>
    <property type="match status" value="1"/>
</dbReference>
<dbReference type="InterPro" id="IPR036056">
    <property type="entry name" value="Fibrinogen-like_C"/>
</dbReference>
<keyword evidence="3" id="KW-1015">Disulfide bond</keyword>
<dbReference type="SUPFAM" id="SSF56496">
    <property type="entry name" value="Fibrinogen C-terminal domain-like"/>
    <property type="match status" value="1"/>
</dbReference>
<dbReference type="PANTHER" id="PTHR47221">
    <property type="entry name" value="FIBRINOGEN ALPHA CHAIN"/>
    <property type="match status" value="1"/>
</dbReference>
<evidence type="ECO:0000256" key="1">
    <source>
        <dbReference type="ARBA" id="ARBA00004613"/>
    </source>
</evidence>
<dbReference type="GO" id="GO:0030674">
    <property type="term" value="F:protein-macromolecule adaptor activity"/>
    <property type="evidence" value="ECO:0007669"/>
    <property type="project" value="TreeGrafter"/>
</dbReference>
<gene>
    <name evidence="6" type="ORF">MEDL_55016</name>
</gene>
<dbReference type="InterPro" id="IPR037579">
    <property type="entry name" value="FIB_ANG-like"/>
</dbReference>
<organism evidence="6 7">
    <name type="scientific">Mytilus edulis</name>
    <name type="common">Blue mussel</name>
    <dbReference type="NCBI Taxonomy" id="6550"/>
    <lineage>
        <taxon>Eukaryota</taxon>
        <taxon>Metazoa</taxon>
        <taxon>Spiralia</taxon>
        <taxon>Lophotrochozoa</taxon>
        <taxon>Mollusca</taxon>
        <taxon>Bivalvia</taxon>
        <taxon>Autobranchia</taxon>
        <taxon>Pteriomorphia</taxon>
        <taxon>Mytilida</taxon>
        <taxon>Mytiloidea</taxon>
        <taxon>Mytilidae</taxon>
        <taxon>Mytilinae</taxon>
        <taxon>Mytilus</taxon>
    </lineage>
</organism>
<reference evidence="6" key="1">
    <citation type="submission" date="2021-03" db="EMBL/GenBank/DDBJ databases">
        <authorList>
            <person name="Bekaert M."/>
        </authorList>
    </citation>
    <scope>NUCLEOTIDE SEQUENCE</scope>
</reference>
<dbReference type="Gene3D" id="3.90.215.10">
    <property type="entry name" value="Gamma Fibrinogen, chain A, domain 1"/>
    <property type="match status" value="1"/>
</dbReference>
<keyword evidence="2" id="KW-0964">Secreted</keyword>
<dbReference type="OrthoDB" id="6152968at2759"/>
<comment type="subcellular location">
    <subcellularLocation>
        <location evidence="1">Secreted</location>
    </subcellularLocation>
</comment>
<feature type="domain" description="Fibrinogen C-terminal" evidence="5">
    <location>
        <begin position="78"/>
        <end position="157"/>
    </location>
</feature>
<proteinExistence type="predicted"/>
<dbReference type="GO" id="GO:0034116">
    <property type="term" value="P:positive regulation of heterotypic cell-cell adhesion"/>
    <property type="evidence" value="ECO:0007669"/>
    <property type="project" value="TreeGrafter"/>
</dbReference>
<dbReference type="Pfam" id="PF00147">
    <property type="entry name" value="Fibrinogen_C"/>
    <property type="match status" value="1"/>
</dbReference>
<sequence length="157" mass="18328">MSTVTTRMPILLSFYFLVVLLFVDGAEKDDIKDIDVYRDIVKLNIQLRNKLKWIVEGNKGTIEVSRVIRMLKNDVQEDGMAFHNGMKFSTKDQDNDKKSRDCAKLAKGGWWYADCHEVNLNGIYKAGQTSKWDVVSWTKIKTESYSMKFARMMIRRF</sequence>
<dbReference type="InterPro" id="IPR014716">
    <property type="entry name" value="Fibrinogen_a/b/g_C_1"/>
</dbReference>
<dbReference type="AlphaFoldDB" id="A0A8S3UH63"/>
<dbReference type="PANTHER" id="PTHR47221:SF7">
    <property type="entry name" value="FIBRINOGEN BETA CHAIN"/>
    <property type="match status" value="1"/>
</dbReference>
<evidence type="ECO:0000256" key="2">
    <source>
        <dbReference type="ARBA" id="ARBA00022525"/>
    </source>
</evidence>
<keyword evidence="4" id="KW-0732">Signal</keyword>
<dbReference type="GO" id="GO:0005577">
    <property type="term" value="C:fibrinogen complex"/>
    <property type="evidence" value="ECO:0007669"/>
    <property type="project" value="TreeGrafter"/>
</dbReference>
<name>A0A8S3UH63_MYTED</name>
<evidence type="ECO:0000313" key="7">
    <source>
        <dbReference type="Proteomes" id="UP000683360"/>
    </source>
</evidence>
<protein>
    <recommendedName>
        <fullName evidence="5">Fibrinogen C-terminal domain-containing protein</fullName>
    </recommendedName>
</protein>
<evidence type="ECO:0000256" key="4">
    <source>
        <dbReference type="SAM" id="SignalP"/>
    </source>
</evidence>
<comment type="caution">
    <text evidence="6">The sequence shown here is derived from an EMBL/GenBank/DDBJ whole genome shotgun (WGS) entry which is preliminary data.</text>
</comment>
<accession>A0A8S3UH63</accession>
<evidence type="ECO:0000313" key="6">
    <source>
        <dbReference type="EMBL" id="CAG2242865.1"/>
    </source>
</evidence>
<dbReference type="EMBL" id="CAJPWZ010002685">
    <property type="protein sequence ID" value="CAG2242865.1"/>
    <property type="molecule type" value="Genomic_DNA"/>
</dbReference>
<feature type="signal peptide" evidence="4">
    <location>
        <begin position="1"/>
        <end position="28"/>
    </location>
</feature>
<dbReference type="InterPro" id="IPR002181">
    <property type="entry name" value="Fibrinogen_a/b/g_C_dom"/>
</dbReference>
<evidence type="ECO:0000259" key="5">
    <source>
        <dbReference type="PROSITE" id="PS51406"/>
    </source>
</evidence>
<keyword evidence="7" id="KW-1185">Reference proteome</keyword>